<feature type="non-terminal residue" evidence="1">
    <location>
        <position position="171"/>
    </location>
</feature>
<name>A0A7C5DC70_9CHLB</name>
<evidence type="ECO:0000313" key="1">
    <source>
        <dbReference type="EMBL" id="HHE07966.1"/>
    </source>
</evidence>
<dbReference type="GO" id="GO:0016788">
    <property type="term" value="F:hydrolase activity, acting on ester bonds"/>
    <property type="evidence" value="ECO:0007669"/>
    <property type="project" value="InterPro"/>
</dbReference>
<dbReference type="EMBL" id="DRSK01000201">
    <property type="protein sequence ID" value="HHE07966.1"/>
    <property type="molecule type" value="Genomic_DNA"/>
</dbReference>
<dbReference type="PANTHER" id="PTHR46124:SF2">
    <property type="entry name" value="D-AMINOACYL-TRNA DEACYLASE"/>
    <property type="match status" value="1"/>
</dbReference>
<dbReference type="InterPro" id="IPR001130">
    <property type="entry name" value="TatD-like"/>
</dbReference>
<dbReference type="Proteomes" id="UP000886059">
    <property type="component" value="Unassembled WGS sequence"/>
</dbReference>
<protein>
    <submittedName>
        <fullName evidence="1">TatD family deoxyribonuclease</fullName>
    </submittedName>
</protein>
<proteinExistence type="predicted"/>
<dbReference type="Pfam" id="PF01026">
    <property type="entry name" value="TatD_DNase"/>
    <property type="match status" value="1"/>
</dbReference>
<dbReference type="GO" id="GO:0005829">
    <property type="term" value="C:cytosol"/>
    <property type="evidence" value="ECO:0007669"/>
    <property type="project" value="TreeGrafter"/>
</dbReference>
<dbReference type="CDD" id="cd01310">
    <property type="entry name" value="TatD_DNAse"/>
    <property type="match status" value="1"/>
</dbReference>
<dbReference type="Gene3D" id="3.20.20.140">
    <property type="entry name" value="Metal-dependent hydrolases"/>
    <property type="match status" value="1"/>
</dbReference>
<accession>A0A7C5DC70</accession>
<dbReference type="PANTHER" id="PTHR46124">
    <property type="entry name" value="D-AMINOACYL-TRNA DEACYLASE"/>
    <property type="match status" value="1"/>
</dbReference>
<organism evidence="1">
    <name type="scientific">Chlorobaculum parvum</name>
    <dbReference type="NCBI Taxonomy" id="274539"/>
    <lineage>
        <taxon>Bacteria</taxon>
        <taxon>Pseudomonadati</taxon>
        <taxon>Chlorobiota</taxon>
        <taxon>Chlorobiia</taxon>
        <taxon>Chlorobiales</taxon>
        <taxon>Chlorobiaceae</taxon>
        <taxon>Chlorobaculum</taxon>
    </lineage>
</organism>
<comment type="caution">
    <text evidence="1">The sequence shown here is derived from an EMBL/GenBank/DDBJ whole genome shotgun (WGS) entry which is preliminary data.</text>
</comment>
<gene>
    <name evidence="1" type="ORF">ENL01_03600</name>
</gene>
<reference evidence="1" key="1">
    <citation type="journal article" date="2020" name="mSystems">
        <title>Genome- and Community-Level Interaction Insights into Carbon Utilization and Element Cycling Functions of Hydrothermarchaeota in Hydrothermal Sediment.</title>
        <authorList>
            <person name="Zhou Z."/>
            <person name="Liu Y."/>
            <person name="Xu W."/>
            <person name="Pan J."/>
            <person name="Luo Z.H."/>
            <person name="Li M."/>
        </authorList>
    </citation>
    <scope>NUCLEOTIDE SEQUENCE [LARGE SCALE GENOMIC DNA]</scope>
    <source>
        <strain evidence="1">HyVt-628</strain>
    </source>
</reference>
<sequence length="171" mass="19337">MTMPTLTDIHCHLSFPEFDADREQVIERLREAGVGLLIDPGTCAESSRRSIGLAGRYDFIYANVGLHPSEVTAPPTPEMYEELETLARSEKVVGIGEIGLDYHWPDYHPEAQQEAFREMLRMAARLDLPVVIHCRDAWSDTLRILSEEHTPALRGAMHCFSGDLEMARRCI</sequence>
<dbReference type="AlphaFoldDB" id="A0A7C5DC70"/>
<dbReference type="SUPFAM" id="SSF51556">
    <property type="entry name" value="Metallo-dependent hydrolases"/>
    <property type="match status" value="1"/>
</dbReference>
<dbReference type="InterPro" id="IPR032466">
    <property type="entry name" value="Metal_Hydrolase"/>
</dbReference>